<comment type="pathway">
    <text evidence="2 17">Amino-acid biosynthesis; L-isoleucine biosynthesis; L-isoleucine from 2-oxobutanoate: step 4/4.</text>
</comment>
<accession>A0ABW3UI95</accession>
<name>A0ABW3UI95_9BACL</name>
<comment type="cofactor">
    <cofactor evidence="1 15">
        <name>pyridoxal 5'-phosphate</name>
        <dbReference type="ChEBI" id="CHEBI:597326"/>
    </cofactor>
</comment>
<dbReference type="InterPro" id="IPR043131">
    <property type="entry name" value="BCAT-like_N"/>
</dbReference>
<protein>
    <recommendedName>
        <fullName evidence="16">Branched-chain-amino-acid aminotransferase</fullName>
        <ecNumber evidence="16">2.6.1.42</ecNumber>
    </recommendedName>
</protein>
<comment type="catalytic activity">
    <reaction evidence="13 16">
        <text>L-leucine + 2-oxoglutarate = 4-methyl-2-oxopentanoate + L-glutamate</text>
        <dbReference type="Rhea" id="RHEA:18321"/>
        <dbReference type="ChEBI" id="CHEBI:16810"/>
        <dbReference type="ChEBI" id="CHEBI:17865"/>
        <dbReference type="ChEBI" id="CHEBI:29985"/>
        <dbReference type="ChEBI" id="CHEBI:57427"/>
        <dbReference type="EC" id="2.6.1.42"/>
    </reaction>
</comment>
<dbReference type="InterPro" id="IPR001544">
    <property type="entry name" value="Aminotrans_IV"/>
</dbReference>
<evidence type="ECO:0000256" key="13">
    <source>
        <dbReference type="ARBA" id="ARBA00049229"/>
    </source>
</evidence>
<dbReference type="NCBIfam" id="NF009897">
    <property type="entry name" value="PRK13357.1"/>
    <property type="match status" value="1"/>
</dbReference>
<keyword evidence="7 16" id="KW-0028">Amino-acid biosynthesis</keyword>
<dbReference type="Gene3D" id="3.30.470.10">
    <property type="match status" value="1"/>
</dbReference>
<comment type="pathway">
    <text evidence="4 17">Amino-acid biosynthesis; L-leucine biosynthesis; L-leucine from 3-methyl-2-oxobutanoate: step 4/4.</text>
</comment>
<dbReference type="EMBL" id="JBHTLU010000012">
    <property type="protein sequence ID" value="MFD1220007.1"/>
    <property type="molecule type" value="Genomic_DNA"/>
</dbReference>
<dbReference type="PANTHER" id="PTHR11825:SF44">
    <property type="entry name" value="BRANCHED-CHAIN-AMINO-ACID AMINOTRANSFERASE"/>
    <property type="match status" value="1"/>
</dbReference>
<evidence type="ECO:0000256" key="1">
    <source>
        <dbReference type="ARBA" id="ARBA00001933"/>
    </source>
</evidence>
<dbReference type="Gene3D" id="3.20.10.10">
    <property type="entry name" value="D-amino Acid Aminotransferase, subunit A, domain 2"/>
    <property type="match status" value="1"/>
</dbReference>
<sequence>MSNVSIRIERTTTPKQKPDEAKLPFGKYFTDHMFIMDYEEGRGWYDPRIIPYQPIMMDPAAKVFHYGQTVFEGLKAYKGSDGKILLFRPDQNFKRLNRSNERMSIPAIDGEVCLEALKQLIQVDQDWIPSLEGNSLYIRPFIIADQATLGVSPSLNYKFMIIMSPVGAYYAEGIHPVKIYVESDYVRAVKGGTGNAKTAGNYASGLRAQEEATAKGYSQVLWLDGVHKKYIEEVGSMNVFFKINGTVVTPELSGSILDGITRNSMIQLLKHWNVPIEERQISIDEIVEAHKNGTLEEAFGTGTAAVISPVGDLYYNGHQMIINNGQTGELSQKLYDTLTSIQQGKVQDPFGWMLEVKQQALQS</sequence>
<dbReference type="PIRSF" id="PIRSF006468">
    <property type="entry name" value="BCAT1"/>
    <property type="match status" value="1"/>
</dbReference>
<dbReference type="NCBIfam" id="TIGR01123">
    <property type="entry name" value="ilvE_II"/>
    <property type="match status" value="1"/>
</dbReference>
<evidence type="ECO:0000256" key="15">
    <source>
        <dbReference type="RuleBase" id="RU004516"/>
    </source>
</evidence>
<evidence type="ECO:0000256" key="4">
    <source>
        <dbReference type="ARBA" id="ARBA00005072"/>
    </source>
</evidence>
<evidence type="ECO:0000256" key="12">
    <source>
        <dbReference type="ARBA" id="ARBA00048798"/>
    </source>
</evidence>
<keyword evidence="8 16" id="KW-0808">Transferase</keyword>
<evidence type="ECO:0000256" key="6">
    <source>
        <dbReference type="ARBA" id="ARBA00022576"/>
    </source>
</evidence>
<evidence type="ECO:0000256" key="2">
    <source>
        <dbReference type="ARBA" id="ARBA00004824"/>
    </source>
</evidence>
<dbReference type="SUPFAM" id="SSF56752">
    <property type="entry name" value="D-aminoacid aminotransferase-like PLP-dependent enzymes"/>
    <property type="match status" value="1"/>
</dbReference>
<dbReference type="InterPro" id="IPR018300">
    <property type="entry name" value="Aminotrans_IV_CS"/>
</dbReference>
<dbReference type="Pfam" id="PF01063">
    <property type="entry name" value="Aminotran_4"/>
    <property type="match status" value="1"/>
</dbReference>
<comment type="caution">
    <text evidence="18">The sequence shown here is derived from an EMBL/GenBank/DDBJ whole genome shotgun (WGS) entry which is preliminary data.</text>
</comment>
<dbReference type="InterPro" id="IPR043132">
    <property type="entry name" value="BCAT-like_C"/>
</dbReference>
<evidence type="ECO:0000256" key="9">
    <source>
        <dbReference type="ARBA" id="ARBA00022898"/>
    </source>
</evidence>
<keyword evidence="6 16" id="KW-0032">Aminotransferase</keyword>
<dbReference type="PANTHER" id="PTHR11825">
    <property type="entry name" value="SUBGROUP IIII AMINOTRANSFERASE"/>
    <property type="match status" value="1"/>
</dbReference>
<dbReference type="PROSITE" id="PS00770">
    <property type="entry name" value="AA_TRANSFER_CLASS_4"/>
    <property type="match status" value="1"/>
</dbReference>
<comment type="catalytic activity">
    <reaction evidence="12 16">
        <text>L-isoleucine + 2-oxoglutarate = (S)-3-methyl-2-oxopentanoate + L-glutamate</text>
        <dbReference type="Rhea" id="RHEA:24801"/>
        <dbReference type="ChEBI" id="CHEBI:16810"/>
        <dbReference type="ChEBI" id="CHEBI:29985"/>
        <dbReference type="ChEBI" id="CHEBI:35146"/>
        <dbReference type="ChEBI" id="CHEBI:58045"/>
        <dbReference type="EC" id="2.6.1.42"/>
    </reaction>
</comment>
<proteinExistence type="inferred from homology"/>
<evidence type="ECO:0000313" key="19">
    <source>
        <dbReference type="Proteomes" id="UP001597180"/>
    </source>
</evidence>
<evidence type="ECO:0000256" key="11">
    <source>
        <dbReference type="ARBA" id="ARBA00048212"/>
    </source>
</evidence>
<evidence type="ECO:0000313" key="18">
    <source>
        <dbReference type="EMBL" id="MFD1220007.1"/>
    </source>
</evidence>
<evidence type="ECO:0000256" key="16">
    <source>
        <dbReference type="RuleBase" id="RU004517"/>
    </source>
</evidence>
<dbReference type="RefSeq" id="WP_079909410.1">
    <property type="nucleotide sequence ID" value="NZ_BAABJG010000055.1"/>
</dbReference>
<evidence type="ECO:0000256" key="7">
    <source>
        <dbReference type="ARBA" id="ARBA00022605"/>
    </source>
</evidence>
<evidence type="ECO:0000256" key="10">
    <source>
        <dbReference type="ARBA" id="ARBA00023304"/>
    </source>
</evidence>
<dbReference type="InterPro" id="IPR033939">
    <property type="entry name" value="BCAT_family"/>
</dbReference>
<organism evidence="18 19">
    <name type="scientific">Paenibacillus vulneris</name>
    <dbReference type="NCBI Taxonomy" id="1133364"/>
    <lineage>
        <taxon>Bacteria</taxon>
        <taxon>Bacillati</taxon>
        <taxon>Bacillota</taxon>
        <taxon>Bacilli</taxon>
        <taxon>Bacillales</taxon>
        <taxon>Paenibacillaceae</taxon>
        <taxon>Paenibacillus</taxon>
    </lineage>
</organism>
<comment type="pathway">
    <text evidence="3 17">Amino-acid biosynthesis; L-valine biosynthesis; L-valine from pyruvate: step 4/4.</text>
</comment>
<evidence type="ECO:0000256" key="14">
    <source>
        <dbReference type="RuleBase" id="RU004106"/>
    </source>
</evidence>
<comment type="catalytic activity">
    <reaction evidence="11 16">
        <text>L-valine + 2-oxoglutarate = 3-methyl-2-oxobutanoate + L-glutamate</text>
        <dbReference type="Rhea" id="RHEA:24813"/>
        <dbReference type="ChEBI" id="CHEBI:11851"/>
        <dbReference type="ChEBI" id="CHEBI:16810"/>
        <dbReference type="ChEBI" id="CHEBI:29985"/>
        <dbReference type="ChEBI" id="CHEBI:57762"/>
        <dbReference type="EC" id="2.6.1.42"/>
    </reaction>
</comment>
<dbReference type="InterPro" id="IPR036038">
    <property type="entry name" value="Aminotransferase-like"/>
</dbReference>
<keyword evidence="19" id="KW-1185">Reference proteome</keyword>
<evidence type="ECO:0000256" key="5">
    <source>
        <dbReference type="ARBA" id="ARBA00009320"/>
    </source>
</evidence>
<evidence type="ECO:0000256" key="3">
    <source>
        <dbReference type="ARBA" id="ARBA00004931"/>
    </source>
</evidence>
<evidence type="ECO:0000256" key="17">
    <source>
        <dbReference type="RuleBase" id="RU004519"/>
    </source>
</evidence>
<dbReference type="CDD" id="cd01557">
    <property type="entry name" value="BCAT_beta_family"/>
    <property type="match status" value="1"/>
</dbReference>
<comment type="similarity">
    <text evidence="5 14">Belongs to the class-IV pyridoxal-phosphate-dependent aminotransferase family.</text>
</comment>
<keyword evidence="9 15" id="KW-0663">Pyridoxal phosphate</keyword>
<dbReference type="InterPro" id="IPR005786">
    <property type="entry name" value="B_amino_transII"/>
</dbReference>
<dbReference type="EC" id="2.6.1.42" evidence="16"/>
<keyword evidence="10 16" id="KW-0100">Branched-chain amino acid biosynthesis</keyword>
<gene>
    <name evidence="18" type="ORF">ACFQ4B_07745</name>
</gene>
<evidence type="ECO:0000256" key="8">
    <source>
        <dbReference type="ARBA" id="ARBA00022679"/>
    </source>
</evidence>
<reference evidence="19" key="1">
    <citation type="journal article" date="2019" name="Int. J. Syst. Evol. Microbiol.">
        <title>The Global Catalogue of Microorganisms (GCM) 10K type strain sequencing project: providing services to taxonomists for standard genome sequencing and annotation.</title>
        <authorList>
            <consortium name="The Broad Institute Genomics Platform"/>
            <consortium name="The Broad Institute Genome Sequencing Center for Infectious Disease"/>
            <person name="Wu L."/>
            <person name="Ma J."/>
        </authorList>
    </citation>
    <scope>NUCLEOTIDE SEQUENCE [LARGE SCALE GENOMIC DNA]</scope>
    <source>
        <strain evidence="19">CCUG 53270</strain>
    </source>
</reference>
<dbReference type="GO" id="GO:0004084">
    <property type="term" value="F:branched-chain-amino-acid transaminase activity"/>
    <property type="evidence" value="ECO:0007669"/>
    <property type="project" value="UniProtKB-EC"/>
</dbReference>
<dbReference type="Proteomes" id="UP001597180">
    <property type="component" value="Unassembled WGS sequence"/>
</dbReference>